<evidence type="ECO:0000313" key="4">
    <source>
        <dbReference type="Proteomes" id="UP001230289"/>
    </source>
</evidence>
<protein>
    <recommendedName>
        <fullName evidence="5">Lipoprotein</fullName>
    </recommendedName>
</protein>
<feature type="chain" id="PRO_5047493575" description="Lipoprotein" evidence="2">
    <location>
        <begin position="30"/>
        <end position="199"/>
    </location>
</feature>
<organism evidence="3 4">
    <name type="scientific">Microbacterium capsulatum</name>
    <dbReference type="NCBI Taxonomy" id="3041921"/>
    <lineage>
        <taxon>Bacteria</taxon>
        <taxon>Bacillati</taxon>
        <taxon>Actinomycetota</taxon>
        <taxon>Actinomycetes</taxon>
        <taxon>Micrococcales</taxon>
        <taxon>Microbacteriaceae</taxon>
        <taxon>Microbacterium</taxon>
    </lineage>
</organism>
<dbReference type="Proteomes" id="UP001230289">
    <property type="component" value="Unassembled WGS sequence"/>
</dbReference>
<evidence type="ECO:0000256" key="2">
    <source>
        <dbReference type="SAM" id="SignalP"/>
    </source>
</evidence>
<comment type="caution">
    <text evidence="3">The sequence shown here is derived from an EMBL/GenBank/DDBJ whole genome shotgun (WGS) entry which is preliminary data.</text>
</comment>
<proteinExistence type="predicted"/>
<dbReference type="RefSeq" id="WP_308487417.1">
    <property type="nucleotide sequence ID" value="NZ_JAVFCB010000001.1"/>
</dbReference>
<name>A0ABU0XFL1_9MICO</name>
<feature type="signal peptide" evidence="2">
    <location>
        <begin position="1"/>
        <end position="29"/>
    </location>
</feature>
<evidence type="ECO:0008006" key="5">
    <source>
        <dbReference type="Google" id="ProtNLM"/>
    </source>
</evidence>
<dbReference type="EMBL" id="JAVFCB010000001">
    <property type="protein sequence ID" value="MDQ4212480.1"/>
    <property type="molecule type" value="Genomic_DNA"/>
</dbReference>
<keyword evidence="2" id="KW-0732">Signal</keyword>
<evidence type="ECO:0000313" key="3">
    <source>
        <dbReference type="EMBL" id="MDQ4212480.1"/>
    </source>
</evidence>
<accession>A0ABU0XFL1</accession>
<keyword evidence="4" id="KW-1185">Reference proteome</keyword>
<gene>
    <name evidence="3" type="ORF">RBR11_00945</name>
</gene>
<sequence>MTHAPLIRRSVRVLLPAVLAAGLIAVATACSQGAPAPKTPPSATSTAEANGSGTPSASPAAKPAASNGPLTCDTLITPDTVAALKKQGWAAKQREFSFGPNVLPGGLQCIWADQTQASDHGLLYGWAPISASDAQGREAQLVAEGWIREDNARGVYITADPRYSLSKDDQGYGMTYLFSDGWVTVSDTKQGLVLIQPQR</sequence>
<feature type="region of interest" description="Disordered" evidence="1">
    <location>
        <begin position="34"/>
        <end position="66"/>
    </location>
</feature>
<reference evidence="3 4" key="1">
    <citation type="submission" date="2023-08" db="EMBL/GenBank/DDBJ databases">
        <title>Microbacterium sp. nov., isolated from a waste landfill.</title>
        <authorList>
            <person name="Wen W."/>
        </authorList>
    </citation>
    <scope>NUCLEOTIDE SEQUENCE [LARGE SCALE GENOMIC DNA]</scope>
    <source>
        <strain evidence="3 4">ASV81</strain>
    </source>
</reference>
<feature type="compositionally biased region" description="Low complexity" evidence="1">
    <location>
        <begin position="41"/>
        <end position="66"/>
    </location>
</feature>
<evidence type="ECO:0000256" key="1">
    <source>
        <dbReference type="SAM" id="MobiDB-lite"/>
    </source>
</evidence>